<dbReference type="Pfam" id="PF00672">
    <property type="entry name" value="HAMP"/>
    <property type="match status" value="1"/>
</dbReference>
<evidence type="ECO:0000256" key="1">
    <source>
        <dbReference type="ARBA" id="ARBA00000085"/>
    </source>
</evidence>
<dbReference type="RefSeq" id="WP_094500025.1">
    <property type="nucleotide sequence ID" value="NZ_CAWNHI010000001.1"/>
</dbReference>
<dbReference type="SMART" id="SM00388">
    <property type="entry name" value="HisKA"/>
    <property type="match status" value="1"/>
</dbReference>
<keyword evidence="10" id="KW-0812">Transmembrane</keyword>
<dbReference type="CDD" id="cd00082">
    <property type="entry name" value="HisKA"/>
    <property type="match status" value="1"/>
</dbReference>
<dbReference type="SUPFAM" id="SSF47384">
    <property type="entry name" value="Homodimeric domain of signal transducing histidine kinase"/>
    <property type="match status" value="1"/>
</dbReference>
<evidence type="ECO:0000256" key="7">
    <source>
        <dbReference type="ARBA" id="ARBA00022741"/>
    </source>
</evidence>
<evidence type="ECO:0000259" key="11">
    <source>
        <dbReference type="PROSITE" id="PS50109"/>
    </source>
</evidence>
<evidence type="ECO:0000256" key="8">
    <source>
        <dbReference type="ARBA" id="ARBA00022777"/>
    </source>
</evidence>
<keyword evidence="10" id="KW-0472">Membrane</keyword>
<evidence type="ECO:0000256" key="9">
    <source>
        <dbReference type="ARBA" id="ARBA00022840"/>
    </source>
</evidence>
<dbReference type="PROSITE" id="PS50109">
    <property type="entry name" value="HIS_KIN"/>
    <property type="match status" value="1"/>
</dbReference>
<dbReference type="Gene3D" id="6.10.340.10">
    <property type="match status" value="1"/>
</dbReference>
<dbReference type="SUPFAM" id="SSF55874">
    <property type="entry name" value="ATPase domain of HSP90 chaperone/DNA topoisomerase II/histidine kinase"/>
    <property type="match status" value="1"/>
</dbReference>
<dbReference type="InterPro" id="IPR004358">
    <property type="entry name" value="Sig_transdc_His_kin-like_C"/>
</dbReference>
<keyword evidence="7" id="KW-0547">Nucleotide-binding</keyword>
<keyword evidence="6" id="KW-0808">Transferase</keyword>
<dbReference type="InterPro" id="IPR003661">
    <property type="entry name" value="HisK_dim/P_dom"/>
</dbReference>
<name>A0A223MX61_9VIBR</name>
<accession>A0A223MX61</accession>
<evidence type="ECO:0000256" key="10">
    <source>
        <dbReference type="SAM" id="Phobius"/>
    </source>
</evidence>
<dbReference type="EMBL" id="CP022741">
    <property type="protein sequence ID" value="ASU22180.1"/>
    <property type="molecule type" value="Genomic_DNA"/>
</dbReference>
<dbReference type="InterPro" id="IPR003660">
    <property type="entry name" value="HAMP_dom"/>
</dbReference>
<comment type="subcellular location">
    <subcellularLocation>
        <location evidence="2">Cell membrane</location>
        <topology evidence="2">Multi-pass membrane protein</topology>
    </subcellularLocation>
</comment>
<dbReference type="PROSITE" id="PS50885">
    <property type="entry name" value="HAMP"/>
    <property type="match status" value="1"/>
</dbReference>
<keyword evidence="10" id="KW-1133">Transmembrane helix</keyword>
<dbReference type="KEGG" id="vqi:CCZ37_06055"/>
<dbReference type="SMART" id="SM00304">
    <property type="entry name" value="HAMP"/>
    <property type="match status" value="1"/>
</dbReference>
<feature type="domain" description="HAMP" evidence="12">
    <location>
        <begin position="159"/>
        <end position="211"/>
    </location>
</feature>
<dbReference type="Proteomes" id="UP000215148">
    <property type="component" value="Chromosome 1"/>
</dbReference>
<keyword evidence="9" id="KW-0067">ATP-binding</keyword>
<keyword evidence="4" id="KW-1003">Cell membrane</keyword>
<dbReference type="AlphaFoldDB" id="A0A223MX61"/>
<keyword evidence="14" id="KW-1185">Reference proteome</keyword>
<feature type="domain" description="Histidine kinase" evidence="11">
    <location>
        <begin position="219"/>
        <end position="432"/>
    </location>
</feature>
<dbReference type="EC" id="2.7.13.3" evidence="3"/>
<dbReference type="GO" id="GO:0005524">
    <property type="term" value="F:ATP binding"/>
    <property type="evidence" value="ECO:0007669"/>
    <property type="project" value="UniProtKB-KW"/>
</dbReference>
<evidence type="ECO:0000256" key="4">
    <source>
        <dbReference type="ARBA" id="ARBA00022475"/>
    </source>
</evidence>
<proteinExistence type="predicted"/>
<dbReference type="GO" id="GO:0005886">
    <property type="term" value="C:plasma membrane"/>
    <property type="evidence" value="ECO:0007669"/>
    <property type="project" value="UniProtKB-SubCell"/>
</dbReference>
<dbReference type="Gene3D" id="1.10.287.130">
    <property type="match status" value="1"/>
</dbReference>
<dbReference type="SUPFAM" id="SSF158472">
    <property type="entry name" value="HAMP domain-like"/>
    <property type="match status" value="1"/>
</dbReference>
<dbReference type="PANTHER" id="PTHR44936:SF10">
    <property type="entry name" value="SENSOR PROTEIN RSTB"/>
    <property type="match status" value="1"/>
</dbReference>
<dbReference type="InterPro" id="IPR003594">
    <property type="entry name" value="HATPase_dom"/>
</dbReference>
<organism evidence="13 14">
    <name type="scientific">Vibrio qinghaiensis</name>
    <dbReference type="NCBI Taxonomy" id="2025808"/>
    <lineage>
        <taxon>Bacteria</taxon>
        <taxon>Pseudomonadati</taxon>
        <taxon>Pseudomonadota</taxon>
        <taxon>Gammaproteobacteria</taxon>
        <taxon>Vibrionales</taxon>
        <taxon>Vibrionaceae</taxon>
        <taxon>Vibrio</taxon>
    </lineage>
</organism>
<evidence type="ECO:0000259" key="12">
    <source>
        <dbReference type="PROSITE" id="PS50885"/>
    </source>
</evidence>
<dbReference type="InterPro" id="IPR050980">
    <property type="entry name" value="2C_sensor_his_kinase"/>
</dbReference>
<keyword evidence="8 13" id="KW-0418">Kinase</keyword>
<evidence type="ECO:0000313" key="13">
    <source>
        <dbReference type="EMBL" id="ASU22180.1"/>
    </source>
</evidence>
<dbReference type="Pfam" id="PF02518">
    <property type="entry name" value="HATPase_c"/>
    <property type="match status" value="1"/>
</dbReference>
<reference evidence="13 14" key="1">
    <citation type="submission" date="2017-08" db="EMBL/GenBank/DDBJ databases">
        <title>The Vibrio qinghaiensis sp.-Q67 is a luminous bacteria isolated firstly from Qinghai lake, Qinghai province, China, which has been proved to be very sensitive to detect environmental and food pollutants. Therefore, complete genome analysis of V. qinghaiensis sp.-Q67 highlights the potential application of this strain on detection of hazards in the contaminated environments.</title>
        <authorList>
            <person name="Gong L."/>
        </authorList>
    </citation>
    <scope>NUCLEOTIDE SEQUENCE [LARGE SCALE GENOMIC DNA]</scope>
    <source>
        <strain evidence="13 14">Q67</strain>
    </source>
</reference>
<evidence type="ECO:0000256" key="2">
    <source>
        <dbReference type="ARBA" id="ARBA00004651"/>
    </source>
</evidence>
<evidence type="ECO:0000313" key="14">
    <source>
        <dbReference type="Proteomes" id="UP000215148"/>
    </source>
</evidence>
<keyword evidence="5" id="KW-0597">Phosphoprotein</keyword>
<protein>
    <recommendedName>
        <fullName evidence="3">histidine kinase</fullName>
        <ecNumber evidence="3">2.7.13.3</ecNumber>
    </recommendedName>
</protein>
<dbReference type="GO" id="GO:0000155">
    <property type="term" value="F:phosphorelay sensor kinase activity"/>
    <property type="evidence" value="ECO:0007669"/>
    <property type="project" value="InterPro"/>
</dbReference>
<gene>
    <name evidence="13" type="ORF">CCZ37_06055</name>
</gene>
<dbReference type="Gene3D" id="3.30.565.10">
    <property type="entry name" value="Histidine kinase-like ATPase, C-terminal domain"/>
    <property type="match status" value="1"/>
</dbReference>
<dbReference type="Pfam" id="PF00512">
    <property type="entry name" value="HisKA"/>
    <property type="match status" value="1"/>
</dbReference>
<sequence length="433" mass="48873">MRRIYIESFVGLLLFFLATLITIELVVYQLGTDYDYVLEDYQAEAFHDLVTHIYQREGEVSTLNVLKEYADKTRQIMGAHTEKTLPSDIRSFFFTTAPNAHTYYDNDRFLWLRLTPTSPIYSFKPDEESSLRQAIFFADNLSLFLLVVGFALYCVLLIWFISRRLRELEKVTLAFAAGDLTVRASIKSSNSVGSLNKSFNYMASKISALVLSNKALSNAVAHELRTPIFRIQWQAEMLADESLTPKQAAKVASIIEDTEEMETMVDELLYYAKVERPENELNMQTIQLNYWLESVLDKWRSNSVIDIKLLPLAKEASLQADPYLLKRVLDNLLGNAQKYAKGKIIVEASVNNAGQAVQIDIHDDGEGIDSEHWPFIFDAFYSADFSRGERQSGFGLGLAIVKQIVLRHNGQVSVAKSVLGGACFTLVLPVAGV</sequence>
<evidence type="ECO:0000256" key="5">
    <source>
        <dbReference type="ARBA" id="ARBA00022553"/>
    </source>
</evidence>
<dbReference type="InterPro" id="IPR036890">
    <property type="entry name" value="HATPase_C_sf"/>
</dbReference>
<evidence type="ECO:0000256" key="6">
    <source>
        <dbReference type="ARBA" id="ARBA00022679"/>
    </source>
</evidence>
<dbReference type="PRINTS" id="PR00344">
    <property type="entry name" value="BCTRLSENSOR"/>
</dbReference>
<dbReference type="PANTHER" id="PTHR44936">
    <property type="entry name" value="SENSOR PROTEIN CREC"/>
    <property type="match status" value="1"/>
</dbReference>
<dbReference type="InterPro" id="IPR005467">
    <property type="entry name" value="His_kinase_dom"/>
</dbReference>
<dbReference type="SMART" id="SM00387">
    <property type="entry name" value="HATPase_c"/>
    <property type="match status" value="1"/>
</dbReference>
<dbReference type="InterPro" id="IPR036097">
    <property type="entry name" value="HisK_dim/P_sf"/>
</dbReference>
<comment type="catalytic activity">
    <reaction evidence="1">
        <text>ATP + protein L-histidine = ADP + protein N-phospho-L-histidine.</text>
        <dbReference type="EC" id="2.7.13.3"/>
    </reaction>
</comment>
<dbReference type="CDD" id="cd06225">
    <property type="entry name" value="HAMP"/>
    <property type="match status" value="1"/>
</dbReference>
<feature type="transmembrane region" description="Helical" evidence="10">
    <location>
        <begin position="141"/>
        <end position="161"/>
    </location>
</feature>
<feature type="transmembrane region" description="Helical" evidence="10">
    <location>
        <begin position="12"/>
        <end position="31"/>
    </location>
</feature>
<evidence type="ECO:0000256" key="3">
    <source>
        <dbReference type="ARBA" id="ARBA00012438"/>
    </source>
</evidence>